<reference evidence="1 2" key="1">
    <citation type="journal article" date="2024" name="BMC Genomics">
        <title>De novo assembly and annotation of Popillia japonica's genome with initial clues to its potential as an invasive pest.</title>
        <authorList>
            <person name="Cucini C."/>
            <person name="Boschi S."/>
            <person name="Funari R."/>
            <person name="Cardaioli E."/>
            <person name="Iannotti N."/>
            <person name="Marturano G."/>
            <person name="Paoli F."/>
            <person name="Bruttini M."/>
            <person name="Carapelli A."/>
            <person name="Frati F."/>
            <person name="Nardi F."/>
        </authorList>
    </citation>
    <scope>NUCLEOTIDE SEQUENCE [LARGE SCALE GENOMIC DNA]</scope>
    <source>
        <strain evidence="1">DMR45628</strain>
    </source>
</reference>
<dbReference type="Proteomes" id="UP001458880">
    <property type="component" value="Unassembled WGS sequence"/>
</dbReference>
<gene>
    <name evidence="1" type="ORF">QE152_g5693</name>
</gene>
<proteinExistence type="predicted"/>
<evidence type="ECO:0000313" key="1">
    <source>
        <dbReference type="EMBL" id="KAK9747010.1"/>
    </source>
</evidence>
<dbReference type="EMBL" id="JASPKY010000035">
    <property type="protein sequence ID" value="KAK9747010.1"/>
    <property type="molecule type" value="Genomic_DNA"/>
</dbReference>
<name>A0AAW1MHJ8_POPJA</name>
<keyword evidence="2" id="KW-1185">Reference proteome</keyword>
<organism evidence="1 2">
    <name type="scientific">Popillia japonica</name>
    <name type="common">Japanese beetle</name>
    <dbReference type="NCBI Taxonomy" id="7064"/>
    <lineage>
        <taxon>Eukaryota</taxon>
        <taxon>Metazoa</taxon>
        <taxon>Ecdysozoa</taxon>
        <taxon>Arthropoda</taxon>
        <taxon>Hexapoda</taxon>
        <taxon>Insecta</taxon>
        <taxon>Pterygota</taxon>
        <taxon>Neoptera</taxon>
        <taxon>Endopterygota</taxon>
        <taxon>Coleoptera</taxon>
        <taxon>Polyphaga</taxon>
        <taxon>Scarabaeiformia</taxon>
        <taxon>Scarabaeidae</taxon>
        <taxon>Rutelinae</taxon>
        <taxon>Popillia</taxon>
    </lineage>
</organism>
<evidence type="ECO:0000313" key="2">
    <source>
        <dbReference type="Proteomes" id="UP001458880"/>
    </source>
</evidence>
<comment type="caution">
    <text evidence="1">The sequence shown here is derived from an EMBL/GenBank/DDBJ whole genome shotgun (WGS) entry which is preliminary data.</text>
</comment>
<protein>
    <submittedName>
        <fullName evidence="1">Uncharacterized protein</fullName>
    </submittedName>
</protein>
<dbReference type="AlphaFoldDB" id="A0AAW1MHJ8"/>
<accession>A0AAW1MHJ8</accession>
<sequence>MRCKRRCTAEPMVIGLQFVGSALLSSFGIRIVRGCFHVDGVKRLYSRTLNRTSNRPMEHRHTWETVIPSGPGAELLQVRTAPAKGRRLYELWLDILGKGWGPGLEDCAVEIFNSIDGRHNVGFQQRATENDFFRKLGAVLNIKVLRLLKERRSSLSGVSRRRRPIPWYPGETGLAARFAWKYDLEEIADRLVECGQRAR</sequence>